<organism evidence="2 3">
    <name type="scientific">Cylicocyclus nassatus</name>
    <name type="common">Nematode worm</name>
    <dbReference type="NCBI Taxonomy" id="53992"/>
    <lineage>
        <taxon>Eukaryota</taxon>
        <taxon>Metazoa</taxon>
        <taxon>Ecdysozoa</taxon>
        <taxon>Nematoda</taxon>
        <taxon>Chromadorea</taxon>
        <taxon>Rhabditida</taxon>
        <taxon>Rhabditina</taxon>
        <taxon>Rhabditomorpha</taxon>
        <taxon>Strongyloidea</taxon>
        <taxon>Strongylidae</taxon>
        <taxon>Cylicocyclus</taxon>
    </lineage>
</organism>
<feature type="compositionally biased region" description="Basic and acidic residues" evidence="1">
    <location>
        <begin position="48"/>
        <end position="65"/>
    </location>
</feature>
<dbReference type="AlphaFoldDB" id="A0AA36DP76"/>
<dbReference type="EMBL" id="CATQJL010000001">
    <property type="protein sequence ID" value="CAJ0590083.1"/>
    <property type="molecule type" value="Genomic_DNA"/>
</dbReference>
<sequence>MIVKLSQRIELVTTSEDYWNLTTSILLCAGFGTRARSVTLRREIGDCPHKDVKRTGPWSSHEKQTTFDSDDDEQDLAPLREAEPALLDKYYLVQGSASIITLNGWQEETLGKTEQAKSASE</sequence>
<evidence type="ECO:0000313" key="2">
    <source>
        <dbReference type="EMBL" id="CAJ0590083.1"/>
    </source>
</evidence>
<feature type="region of interest" description="Disordered" evidence="1">
    <location>
        <begin position="48"/>
        <end position="75"/>
    </location>
</feature>
<evidence type="ECO:0000256" key="1">
    <source>
        <dbReference type="SAM" id="MobiDB-lite"/>
    </source>
</evidence>
<reference evidence="2" key="1">
    <citation type="submission" date="2023-07" db="EMBL/GenBank/DDBJ databases">
        <authorList>
            <consortium name="CYATHOMIX"/>
        </authorList>
    </citation>
    <scope>NUCLEOTIDE SEQUENCE</scope>
    <source>
        <strain evidence="2">N/A</strain>
    </source>
</reference>
<keyword evidence="3" id="KW-1185">Reference proteome</keyword>
<name>A0AA36DP76_CYLNA</name>
<comment type="caution">
    <text evidence="2">The sequence shown here is derived from an EMBL/GenBank/DDBJ whole genome shotgun (WGS) entry which is preliminary data.</text>
</comment>
<accession>A0AA36DP76</accession>
<protein>
    <submittedName>
        <fullName evidence="2">Uncharacterized protein</fullName>
    </submittedName>
</protein>
<evidence type="ECO:0000313" key="3">
    <source>
        <dbReference type="Proteomes" id="UP001176961"/>
    </source>
</evidence>
<dbReference type="Proteomes" id="UP001176961">
    <property type="component" value="Unassembled WGS sequence"/>
</dbReference>
<gene>
    <name evidence="2" type="ORF">CYNAS_LOCUS2066</name>
</gene>
<proteinExistence type="predicted"/>